<dbReference type="PANTHER" id="PTHR33116">
    <property type="entry name" value="REVERSE TRANSCRIPTASE ZINC-BINDING DOMAIN-CONTAINING PROTEIN-RELATED-RELATED"/>
    <property type="match status" value="1"/>
</dbReference>
<dbReference type="PANTHER" id="PTHR33116:SF86">
    <property type="entry name" value="REVERSE TRANSCRIPTASE DOMAIN-CONTAINING PROTEIN"/>
    <property type="match status" value="1"/>
</dbReference>
<proteinExistence type="predicted"/>
<evidence type="ECO:0000313" key="2">
    <source>
        <dbReference type="Proteomes" id="UP000701853"/>
    </source>
</evidence>
<dbReference type="OrthoDB" id="1734132at2759"/>
<evidence type="ECO:0000313" key="1">
    <source>
        <dbReference type="EMBL" id="KAG8483281.1"/>
    </source>
</evidence>
<reference evidence="1 2" key="1">
    <citation type="journal article" date="2021" name="bioRxiv">
        <title>The Gossypium anomalum genome as a resource for cotton improvement and evolutionary analysis of hybrid incompatibility.</title>
        <authorList>
            <person name="Grover C.E."/>
            <person name="Yuan D."/>
            <person name="Arick M.A."/>
            <person name="Miller E.R."/>
            <person name="Hu G."/>
            <person name="Peterson D.G."/>
            <person name="Wendel J.F."/>
            <person name="Udall J.A."/>
        </authorList>
    </citation>
    <scope>NUCLEOTIDE SEQUENCE [LARGE SCALE GENOMIC DNA]</scope>
    <source>
        <strain evidence="1">JFW-Udall</strain>
        <tissue evidence="1">Leaf</tissue>
    </source>
</reference>
<protein>
    <recommendedName>
        <fullName evidence="3">Reverse transcriptase</fullName>
    </recommendedName>
</protein>
<dbReference type="Proteomes" id="UP000701853">
    <property type="component" value="Chromosome 9"/>
</dbReference>
<keyword evidence="2" id="KW-1185">Reference proteome</keyword>
<dbReference type="EMBL" id="JAHUZN010000009">
    <property type="protein sequence ID" value="KAG8483281.1"/>
    <property type="molecule type" value="Genomic_DNA"/>
</dbReference>
<sequence>MEFRASYASRMGFPDLWIERVMRCVTTVTYYVAMNGEVGNAFIPSRGLRQGDPISLYLFLIYGEGLSTLFRKATSRGSYFGDASVDEAKVIKDCLEVYATCSGQKVNFDKSEIFFSSNVDQIKREEEVLIRAVLQAIPLYAMNCFLLSSSKELSVPKEEGGMGFRDLAKFNIVLLAKQGWRLMENPSSLLTHLLRAKYYSGSNFMVASLRANPSFVWKSIWCAKGLLGSSLKWRIGSGTSVSIWQDYWLPGNAQRLISTDRVAEEADQIVSLPIPTTDQSNKVVWFSDNSSIYSVKSGYKMLLNAPNVNLNEQKLLNCVNLQLMLFGIACLLHTDLGHVRYPVAKIVANNGRLPLLFGHFGSLEINLYMRERCKVRRRLLPSLGVSKIEYQSSAMNLKHPQPRALVRWMPPPQMWVKVNIDAGLSVAKNEQFQILRTYLVRAVVTAEALAVIHGLQFALNLGFTKNLVRKFNFCRFQFIAREGNRAAHSMAVEGMQTEGDSFWVEDAPLKALKVADSDCRSSQPP</sequence>
<dbReference type="AlphaFoldDB" id="A0A8J5Y5P9"/>
<gene>
    <name evidence="1" type="ORF">CXB51_022345</name>
</gene>
<comment type="caution">
    <text evidence="1">The sequence shown here is derived from an EMBL/GenBank/DDBJ whole genome shotgun (WGS) entry which is preliminary data.</text>
</comment>
<evidence type="ECO:0008006" key="3">
    <source>
        <dbReference type="Google" id="ProtNLM"/>
    </source>
</evidence>
<accession>A0A8J5Y5P9</accession>
<name>A0A8J5Y5P9_9ROSI</name>
<organism evidence="1 2">
    <name type="scientific">Gossypium anomalum</name>
    <dbReference type="NCBI Taxonomy" id="47600"/>
    <lineage>
        <taxon>Eukaryota</taxon>
        <taxon>Viridiplantae</taxon>
        <taxon>Streptophyta</taxon>
        <taxon>Embryophyta</taxon>
        <taxon>Tracheophyta</taxon>
        <taxon>Spermatophyta</taxon>
        <taxon>Magnoliopsida</taxon>
        <taxon>eudicotyledons</taxon>
        <taxon>Gunneridae</taxon>
        <taxon>Pentapetalae</taxon>
        <taxon>rosids</taxon>
        <taxon>malvids</taxon>
        <taxon>Malvales</taxon>
        <taxon>Malvaceae</taxon>
        <taxon>Malvoideae</taxon>
        <taxon>Gossypium</taxon>
    </lineage>
</organism>